<dbReference type="PANTHER" id="PTHR35201">
    <property type="entry name" value="TERPENE SYNTHASE"/>
    <property type="match status" value="1"/>
</dbReference>
<dbReference type="AlphaFoldDB" id="A0AAE3KSE5"/>
<sequence>MQHFALPDFYMPWSARVNPNLEGARVHCKEWAYMVGILGAGEDAVWDEKTFDRMDFAAFAAATHPDAPAPELNLITDWYIWGWFIDDYFAQTFERGSSDMEQANAYLSRLLSFMPTDLNTPIPEPQNPPEFSLVDLWPRTAPTMSEQWRQRYIEHILVMAEASRQELLKTSKNKERILDPVEYIILRRKLSGMSWAADLVEHSLASEIPPEIYDTRTIRVLNDTYADRGALWNDILSYHHDIDDGKVNNCVVVLQHFLNTDLQTAVNLVNDLATSRLYQFENTLSVELYPAMDECGLDGAARQQVLRYVKALQDWMAGELEWAIRPGGRYLPVESEQDEAQIVTKRLNTAMARAGLSPSAMGLRVRTYNYVPFQTVGAITFPEFYMPFSTELNPHLEEGLRISKEWAYEMGMIGIPGISFWDEDKFDAIDTALMCALIYPKASHAVYDLTTKCNVWGIYTDGYFDGRYLATRDIVGGKLFLARLLALISSDSVPIAMPTNPSERGLADLWQRMAASVSPERKQQMRCDMAKMFKSWVWQLDNQIQNRIPDPIDYIETRFNTVGFDLLMLLNQSDKTPPELYDTPSMCSLYKAAGDVVGLTNDIVSYQKEMESEGIVSNGVLVTQHFLDCDVAQSVEIVNNLITARVREFEHIVATELPDLCDDFNLDISTREKLFGYVEQLQFMMCGMLKWHVGARCYKESEFGRDPSPRNLFNAPTTIDSPAPAEVEKLLIGVLNGLGTSAARIGTPSSKTDEVRILSIPTEKAISSTQLVGIINGLGTSAAKIGTPSSKTGEGSIQSILIEKAISSTQLVGIINGLGTSAAKIGTPSSETAEV</sequence>
<dbReference type="SUPFAM" id="SSF48576">
    <property type="entry name" value="Terpenoid synthases"/>
    <property type="match status" value="2"/>
</dbReference>
<dbReference type="InterPro" id="IPR008949">
    <property type="entry name" value="Isoprenoid_synthase_dom_sf"/>
</dbReference>
<dbReference type="RefSeq" id="WP_254012177.1">
    <property type="nucleotide sequence ID" value="NZ_JAMZMM010000112.1"/>
</dbReference>
<organism evidence="1 2">
    <name type="scientific">Limnofasciculus baicalensis BBK-W-15</name>
    <dbReference type="NCBI Taxonomy" id="2699891"/>
    <lineage>
        <taxon>Bacteria</taxon>
        <taxon>Bacillati</taxon>
        <taxon>Cyanobacteriota</taxon>
        <taxon>Cyanophyceae</taxon>
        <taxon>Coleofasciculales</taxon>
        <taxon>Coleofasciculaceae</taxon>
        <taxon>Limnofasciculus</taxon>
        <taxon>Limnofasciculus baicalensis</taxon>
    </lineage>
</organism>
<reference evidence="1" key="1">
    <citation type="submission" date="2022-06" db="EMBL/GenBank/DDBJ databases">
        <title>New cyanobacteria of genus Symplocastrum in benthos of Lake Baikal.</title>
        <authorList>
            <person name="Sorokovikova E."/>
            <person name="Tikhonova I."/>
            <person name="Krasnopeev A."/>
            <person name="Evseev P."/>
            <person name="Gladkikh A."/>
            <person name="Belykh O."/>
        </authorList>
    </citation>
    <scope>NUCLEOTIDE SEQUENCE</scope>
    <source>
        <strain evidence="1">BBK-W-15</strain>
    </source>
</reference>
<dbReference type="Gene3D" id="1.10.600.10">
    <property type="entry name" value="Farnesyl Diphosphate Synthase"/>
    <property type="match status" value="2"/>
</dbReference>
<dbReference type="Proteomes" id="UP001204953">
    <property type="component" value="Unassembled WGS sequence"/>
</dbReference>
<dbReference type="SFLD" id="SFLDS00005">
    <property type="entry name" value="Isoprenoid_Synthase_Type_I"/>
    <property type="match status" value="1"/>
</dbReference>
<evidence type="ECO:0000313" key="2">
    <source>
        <dbReference type="Proteomes" id="UP001204953"/>
    </source>
</evidence>
<dbReference type="GO" id="GO:0010333">
    <property type="term" value="F:terpene synthase activity"/>
    <property type="evidence" value="ECO:0007669"/>
    <property type="project" value="InterPro"/>
</dbReference>
<dbReference type="SFLD" id="SFLDG01020">
    <property type="entry name" value="Terpene_Cyclase_Like_2"/>
    <property type="match status" value="1"/>
</dbReference>
<proteinExistence type="predicted"/>
<accession>A0AAE3KSE5</accession>
<dbReference type="PANTHER" id="PTHR35201:SF4">
    <property type="entry name" value="BETA-PINACENE SYNTHASE-RELATED"/>
    <property type="match status" value="1"/>
</dbReference>
<dbReference type="EMBL" id="JAMZMM010000112">
    <property type="protein sequence ID" value="MCP2729392.1"/>
    <property type="molecule type" value="Genomic_DNA"/>
</dbReference>
<dbReference type="InterPro" id="IPR034686">
    <property type="entry name" value="Terpene_cyclase-like_2"/>
</dbReference>
<comment type="caution">
    <text evidence="1">The sequence shown here is derived from an EMBL/GenBank/DDBJ whole genome shotgun (WGS) entry which is preliminary data.</text>
</comment>
<keyword evidence="2" id="KW-1185">Reference proteome</keyword>
<gene>
    <name evidence="1" type="ORF">NJ959_13110</name>
</gene>
<evidence type="ECO:0000313" key="1">
    <source>
        <dbReference type="EMBL" id="MCP2729392.1"/>
    </source>
</evidence>
<protein>
    <submittedName>
        <fullName evidence="1">Germacradienol/geosmin synthase</fullName>
    </submittedName>
</protein>
<dbReference type="Pfam" id="PF19086">
    <property type="entry name" value="Terpene_syn_C_2"/>
    <property type="match status" value="2"/>
</dbReference>
<name>A0AAE3KSE5_9CYAN</name>